<evidence type="ECO:0000313" key="1">
    <source>
        <dbReference type="EMBL" id="JAB93653.1"/>
    </source>
</evidence>
<reference evidence="1" key="2">
    <citation type="journal article" date="2014" name="BMC Genomics">
        <title>A genomic perspective to assessing quality of mass-reared SIT flies used in Mediterranean fruit fly (Ceratitis capitata) eradication in California.</title>
        <authorList>
            <person name="Calla B."/>
            <person name="Hall B."/>
            <person name="Hou S."/>
            <person name="Geib S.M."/>
        </authorList>
    </citation>
    <scope>NUCLEOTIDE SEQUENCE</scope>
</reference>
<reference evidence="1" key="1">
    <citation type="submission" date="2013-07" db="EMBL/GenBank/DDBJ databases">
        <authorList>
            <person name="Geib S."/>
        </authorList>
    </citation>
    <scope>NUCLEOTIDE SEQUENCE</scope>
</reference>
<proteinExistence type="evidence at transcript level"/>
<organism evidence="1">
    <name type="scientific">Ceratitis capitata</name>
    <name type="common">Mediterranean fruit fly</name>
    <name type="synonym">Tephritis capitata</name>
    <dbReference type="NCBI Taxonomy" id="7213"/>
    <lineage>
        <taxon>Eukaryota</taxon>
        <taxon>Metazoa</taxon>
        <taxon>Ecdysozoa</taxon>
        <taxon>Arthropoda</taxon>
        <taxon>Hexapoda</taxon>
        <taxon>Insecta</taxon>
        <taxon>Pterygota</taxon>
        <taxon>Neoptera</taxon>
        <taxon>Endopterygota</taxon>
        <taxon>Diptera</taxon>
        <taxon>Brachycera</taxon>
        <taxon>Muscomorpha</taxon>
        <taxon>Tephritoidea</taxon>
        <taxon>Tephritidae</taxon>
        <taxon>Ceratitis</taxon>
        <taxon>Ceratitis</taxon>
    </lineage>
</organism>
<dbReference type="EMBL" id="GAMC01012902">
    <property type="protein sequence ID" value="JAB93653.1"/>
    <property type="molecule type" value="mRNA"/>
</dbReference>
<name>W8B9C6_CERCA</name>
<accession>W8B9C6</accession>
<sequence>MCLKHCMILIDFVEVDEMPQCEIAMILRTPPITCGCDLLRKMVVLNLRRCSGRNNSLAPFVEPGGSRRVGPRKELELCKRVLTTSKGQVTTAPTVPAVPPATKCMSVSR</sequence>
<protein>
    <submittedName>
        <fullName evidence="1">Uncharacterized protein</fullName>
    </submittedName>
</protein>
<dbReference type="EMBL" id="GAMC01012898">
    <property type="protein sequence ID" value="JAB93657.1"/>
    <property type="molecule type" value="mRNA"/>
</dbReference>
<dbReference type="AlphaFoldDB" id="W8B9C6"/>